<keyword evidence="2" id="KW-0689">Ribosomal protein</keyword>
<dbReference type="GO" id="GO:0005840">
    <property type="term" value="C:ribosome"/>
    <property type="evidence" value="ECO:0007669"/>
    <property type="project" value="UniProtKB-KW"/>
</dbReference>
<dbReference type="InterPro" id="IPR004038">
    <property type="entry name" value="Ribosomal_eL8/eL30/eS12/Gad45"/>
</dbReference>
<dbReference type="Gene3D" id="3.30.1330.30">
    <property type="match status" value="1"/>
</dbReference>
<dbReference type="InterPro" id="IPR029064">
    <property type="entry name" value="Ribosomal_eL30-like_sf"/>
</dbReference>
<keyword evidence="2" id="KW-0687">Ribonucleoprotein</keyword>
<gene>
    <name evidence="2" type="primary">rplGA_12</name>
    <name evidence="2" type="ORF">SDC9_153362</name>
</gene>
<reference evidence="2" key="1">
    <citation type="submission" date="2019-08" db="EMBL/GenBank/DDBJ databases">
        <authorList>
            <person name="Kucharzyk K."/>
            <person name="Murdoch R.W."/>
            <person name="Higgins S."/>
            <person name="Loffler F."/>
        </authorList>
    </citation>
    <scope>NUCLEOTIDE SEQUENCE</scope>
</reference>
<feature type="domain" description="Ribosomal protein eL8/eL30/eS12/Gadd45" evidence="1">
    <location>
        <begin position="10"/>
        <end position="91"/>
    </location>
</feature>
<proteinExistence type="predicted"/>
<organism evidence="2">
    <name type="scientific">bioreactor metagenome</name>
    <dbReference type="NCBI Taxonomy" id="1076179"/>
    <lineage>
        <taxon>unclassified sequences</taxon>
        <taxon>metagenomes</taxon>
        <taxon>ecological metagenomes</taxon>
    </lineage>
</organism>
<protein>
    <submittedName>
        <fullName evidence="2">Putative ribosomal protein YlxQ</fullName>
    </submittedName>
</protein>
<dbReference type="Pfam" id="PF01248">
    <property type="entry name" value="Ribosomal_L7Ae"/>
    <property type="match status" value="1"/>
</dbReference>
<evidence type="ECO:0000313" key="2">
    <source>
        <dbReference type="EMBL" id="MPN06107.1"/>
    </source>
</evidence>
<dbReference type="SUPFAM" id="SSF55315">
    <property type="entry name" value="L30e-like"/>
    <property type="match status" value="1"/>
</dbReference>
<comment type="caution">
    <text evidence="2">The sequence shown here is derived from an EMBL/GenBank/DDBJ whole genome shotgun (WGS) entry which is preliminary data.</text>
</comment>
<evidence type="ECO:0000259" key="1">
    <source>
        <dbReference type="Pfam" id="PF01248"/>
    </source>
</evidence>
<sequence length="98" mass="10406">MNNDRSVIFALGLAQKAGKIASGDFAVKAALKGGKVKLLIIASDASDNSKKDIYYVAGLYSVKTIEILDREQLGMAIGKAKRTAVAVLDANFANMMKV</sequence>
<dbReference type="AlphaFoldDB" id="A0A645EW59"/>
<name>A0A645EW59_9ZZZZ</name>
<dbReference type="EMBL" id="VSSQ01052001">
    <property type="protein sequence ID" value="MPN06107.1"/>
    <property type="molecule type" value="Genomic_DNA"/>
</dbReference>
<accession>A0A645EW59</accession>